<feature type="transmembrane region" description="Helical" evidence="7">
    <location>
        <begin position="210"/>
        <end position="232"/>
    </location>
</feature>
<dbReference type="Proteomes" id="UP000824209">
    <property type="component" value="Unassembled WGS sequence"/>
</dbReference>
<dbReference type="PANTHER" id="PTHR34390">
    <property type="entry name" value="UPF0442 PROTEIN YJJB-RELATED"/>
    <property type="match status" value="1"/>
</dbReference>
<gene>
    <name evidence="9" type="ORF">H9943_08010</name>
</gene>
<dbReference type="GO" id="GO:0015744">
    <property type="term" value="P:succinate transport"/>
    <property type="evidence" value="ECO:0007669"/>
    <property type="project" value="TreeGrafter"/>
</dbReference>
<organism evidence="9 10">
    <name type="scientific">Candidatus Ruthenibacterium avium</name>
    <dbReference type="NCBI Taxonomy" id="2838751"/>
    <lineage>
        <taxon>Bacteria</taxon>
        <taxon>Bacillati</taxon>
        <taxon>Bacillota</taxon>
        <taxon>Clostridia</taxon>
        <taxon>Eubacteriales</taxon>
        <taxon>Oscillospiraceae</taxon>
        <taxon>Ruthenibacterium</taxon>
    </lineage>
</organism>
<comment type="caution">
    <text evidence="9">The sequence shown here is derived from an EMBL/GenBank/DDBJ whole genome shotgun (WGS) entry which is preliminary data.</text>
</comment>
<proteinExistence type="inferred from homology"/>
<feature type="transmembrane region" description="Helical" evidence="7">
    <location>
        <begin position="244"/>
        <end position="267"/>
    </location>
</feature>
<dbReference type="EMBL" id="DWYA01000065">
    <property type="protein sequence ID" value="HJB40323.1"/>
    <property type="molecule type" value="Genomic_DNA"/>
</dbReference>
<feature type="transmembrane region" description="Helical" evidence="7">
    <location>
        <begin position="181"/>
        <end position="198"/>
    </location>
</feature>
<evidence type="ECO:0000256" key="4">
    <source>
        <dbReference type="ARBA" id="ARBA00022989"/>
    </source>
</evidence>
<evidence type="ECO:0000313" key="10">
    <source>
        <dbReference type="Proteomes" id="UP000824209"/>
    </source>
</evidence>
<evidence type="ECO:0000313" key="9">
    <source>
        <dbReference type="EMBL" id="HJB40323.1"/>
    </source>
</evidence>
<protein>
    <submittedName>
        <fullName evidence="9">Threonine/serine exporter family protein</fullName>
    </submittedName>
</protein>
<evidence type="ECO:0000256" key="7">
    <source>
        <dbReference type="SAM" id="Phobius"/>
    </source>
</evidence>
<dbReference type="AlphaFoldDB" id="A0A9D2S159"/>
<reference evidence="9" key="1">
    <citation type="journal article" date="2021" name="PeerJ">
        <title>Extensive microbial diversity within the chicken gut microbiome revealed by metagenomics and culture.</title>
        <authorList>
            <person name="Gilroy R."/>
            <person name="Ravi A."/>
            <person name="Getino M."/>
            <person name="Pursley I."/>
            <person name="Horton D.L."/>
            <person name="Alikhan N.F."/>
            <person name="Baker D."/>
            <person name="Gharbi K."/>
            <person name="Hall N."/>
            <person name="Watson M."/>
            <person name="Adriaenssens E.M."/>
            <person name="Foster-Nyarko E."/>
            <person name="Jarju S."/>
            <person name="Secka A."/>
            <person name="Antonio M."/>
            <person name="Oren A."/>
            <person name="Chaudhuri R.R."/>
            <person name="La Ragione R."/>
            <person name="Hildebrand F."/>
            <person name="Pallen M.J."/>
        </authorList>
    </citation>
    <scope>NUCLEOTIDE SEQUENCE</scope>
    <source>
        <strain evidence="9">ChiBcec8-14828</strain>
    </source>
</reference>
<evidence type="ECO:0000256" key="1">
    <source>
        <dbReference type="ARBA" id="ARBA00004651"/>
    </source>
</evidence>
<sequence>MDEVNDTSAEYNAEYSRRVLRFAVLMGETLLHNGGEIFRVQDTMERVARAFGEENFHAYVLTNGLFASVDGAVCESSTVRALQPGATHLGRIIAVNALSREIAAGKVSLDEAYRRLEGIRVMPYHSNGWRIAACAVGCGCFSYLFGGSVLDAMAATVAGFCLEPLRIALDRANTGKVVSNLLASVWVALVSLLCVLAMRPLGISMNLDKVIIGGIIPLVPGIALTTGIRDIAGGDYLSGTIRAIDAMLIGGSIALGVGLVLKLSVLMTGVTI</sequence>
<feature type="transmembrane region" description="Helical" evidence="7">
    <location>
        <begin position="128"/>
        <end position="146"/>
    </location>
</feature>
<keyword evidence="4 7" id="KW-1133">Transmembrane helix</keyword>
<comment type="similarity">
    <text evidence="6">Belongs to the ThrE exporter (TC 2.A.79) family.</text>
</comment>
<dbReference type="GO" id="GO:0022857">
    <property type="term" value="F:transmembrane transporter activity"/>
    <property type="evidence" value="ECO:0007669"/>
    <property type="project" value="InterPro"/>
</dbReference>
<evidence type="ECO:0000256" key="3">
    <source>
        <dbReference type="ARBA" id="ARBA00022692"/>
    </source>
</evidence>
<reference evidence="9" key="2">
    <citation type="submission" date="2021-04" db="EMBL/GenBank/DDBJ databases">
        <authorList>
            <person name="Gilroy R."/>
        </authorList>
    </citation>
    <scope>NUCLEOTIDE SEQUENCE</scope>
    <source>
        <strain evidence="9">ChiBcec8-14828</strain>
    </source>
</reference>
<evidence type="ECO:0000259" key="8">
    <source>
        <dbReference type="Pfam" id="PF06738"/>
    </source>
</evidence>
<accession>A0A9D2S159</accession>
<keyword evidence="2" id="KW-1003">Cell membrane</keyword>
<evidence type="ECO:0000256" key="2">
    <source>
        <dbReference type="ARBA" id="ARBA00022475"/>
    </source>
</evidence>
<dbReference type="PANTHER" id="PTHR34390:SF2">
    <property type="entry name" value="SUCCINATE TRANSPORTER SUBUNIT YJJP-RELATED"/>
    <property type="match status" value="1"/>
</dbReference>
<comment type="subcellular location">
    <subcellularLocation>
        <location evidence="1">Cell membrane</location>
        <topology evidence="1">Multi-pass membrane protein</topology>
    </subcellularLocation>
</comment>
<keyword evidence="3 7" id="KW-0812">Transmembrane</keyword>
<keyword evidence="5 7" id="KW-0472">Membrane</keyword>
<dbReference type="InterPro" id="IPR010619">
    <property type="entry name" value="ThrE-like_N"/>
</dbReference>
<name>A0A9D2S159_9FIRM</name>
<evidence type="ECO:0000256" key="6">
    <source>
        <dbReference type="ARBA" id="ARBA00034125"/>
    </source>
</evidence>
<dbReference type="Pfam" id="PF06738">
    <property type="entry name" value="ThrE"/>
    <property type="match status" value="1"/>
</dbReference>
<evidence type="ECO:0000256" key="5">
    <source>
        <dbReference type="ARBA" id="ARBA00023136"/>
    </source>
</evidence>
<feature type="domain" description="Threonine/serine exporter-like N-terminal" evidence="8">
    <location>
        <begin position="21"/>
        <end position="263"/>
    </location>
</feature>
<dbReference type="GO" id="GO:0005886">
    <property type="term" value="C:plasma membrane"/>
    <property type="evidence" value="ECO:0007669"/>
    <property type="project" value="UniProtKB-SubCell"/>
</dbReference>
<dbReference type="InterPro" id="IPR050539">
    <property type="entry name" value="ThrE_Dicarb/AminoAcid_Exp"/>
</dbReference>